<feature type="repeat" description="ANK" evidence="7">
    <location>
        <begin position="308"/>
        <end position="340"/>
    </location>
</feature>
<accession>A0A0V1BSX3</accession>
<dbReference type="GO" id="GO:0016020">
    <property type="term" value="C:membrane"/>
    <property type="evidence" value="ECO:0007669"/>
    <property type="project" value="UniProtKB-SubCell"/>
</dbReference>
<dbReference type="PROSITE" id="PS50088">
    <property type="entry name" value="ANK_REPEAT"/>
    <property type="match status" value="21"/>
</dbReference>
<dbReference type="InterPro" id="IPR000906">
    <property type="entry name" value="ZU5_dom"/>
</dbReference>
<feature type="region of interest" description="Disordered" evidence="8">
    <location>
        <begin position="5880"/>
        <end position="5904"/>
    </location>
</feature>
<feature type="region of interest" description="Disordered" evidence="8">
    <location>
        <begin position="6753"/>
        <end position="6816"/>
    </location>
</feature>
<dbReference type="Proteomes" id="UP000054776">
    <property type="component" value="Unassembled WGS sequence"/>
</dbReference>
<feature type="repeat" description="ANK" evidence="7">
    <location>
        <begin position="539"/>
        <end position="571"/>
    </location>
</feature>
<dbReference type="Gene3D" id="1.25.40.20">
    <property type="entry name" value="Ankyrin repeat-containing domain"/>
    <property type="match status" value="3"/>
</dbReference>
<evidence type="ECO:0000256" key="5">
    <source>
        <dbReference type="ARBA" id="ARBA00023043"/>
    </source>
</evidence>
<feature type="compositionally biased region" description="Low complexity" evidence="8">
    <location>
        <begin position="7280"/>
        <end position="7294"/>
    </location>
</feature>
<evidence type="ECO:0000256" key="4">
    <source>
        <dbReference type="ARBA" id="ARBA00022737"/>
    </source>
</evidence>
<feature type="region of interest" description="Disordered" evidence="8">
    <location>
        <begin position="2130"/>
        <end position="2151"/>
    </location>
</feature>
<gene>
    <name evidence="10" type="primary">ANK2</name>
    <name evidence="10" type="ORF">T01_5008</name>
</gene>
<dbReference type="GO" id="GO:0005737">
    <property type="term" value="C:cytoplasm"/>
    <property type="evidence" value="ECO:0007669"/>
    <property type="project" value="UniProtKB-SubCell"/>
</dbReference>
<feature type="repeat" description="ANK" evidence="7">
    <location>
        <begin position="638"/>
        <end position="670"/>
    </location>
</feature>
<feature type="compositionally biased region" description="Polar residues" evidence="8">
    <location>
        <begin position="5025"/>
        <end position="5040"/>
    </location>
</feature>
<comment type="caution">
    <text evidence="10">The sequence shown here is derived from an EMBL/GenBank/DDBJ whole genome shotgun (WGS) entry which is preliminary data.</text>
</comment>
<dbReference type="SMART" id="SM00248">
    <property type="entry name" value="ANK"/>
    <property type="match status" value="22"/>
</dbReference>
<feature type="region of interest" description="Disordered" evidence="8">
    <location>
        <begin position="6971"/>
        <end position="7003"/>
    </location>
</feature>
<dbReference type="Pfam" id="PF17809">
    <property type="entry name" value="UPA_2"/>
    <property type="match status" value="1"/>
</dbReference>
<feature type="region of interest" description="Disordered" evidence="8">
    <location>
        <begin position="7026"/>
        <end position="7045"/>
    </location>
</feature>
<dbReference type="Gene3D" id="2.60.220.30">
    <property type="match status" value="2"/>
</dbReference>
<evidence type="ECO:0000256" key="8">
    <source>
        <dbReference type="SAM" id="MobiDB-lite"/>
    </source>
</evidence>
<comment type="subcellular location">
    <subcellularLocation>
        <location evidence="2">Cytoplasm</location>
    </subcellularLocation>
    <subcellularLocation>
        <location evidence="1">Membrane</location>
    </subcellularLocation>
</comment>
<dbReference type="EMBL" id="JYDH01000016">
    <property type="protein sequence ID" value="KRY39858.1"/>
    <property type="molecule type" value="Genomic_DNA"/>
</dbReference>
<feature type="repeat" description="ANK" evidence="7">
    <location>
        <begin position="48"/>
        <end position="80"/>
    </location>
</feature>
<evidence type="ECO:0000313" key="11">
    <source>
        <dbReference type="Proteomes" id="UP000054776"/>
    </source>
</evidence>
<feature type="repeat" description="ANK" evidence="7">
    <location>
        <begin position="473"/>
        <end position="505"/>
    </location>
</feature>
<evidence type="ECO:0000313" key="10">
    <source>
        <dbReference type="EMBL" id="KRY39858.1"/>
    </source>
</evidence>
<feature type="region of interest" description="Disordered" evidence="8">
    <location>
        <begin position="3516"/>
        <end position="3552"/>
    </location>
</feature>
<keyword evidence="4" id="KW-0677">Repeat</keyword>
<dbReference type="PRINTS" id="PR01415">
    <property type="entry name" value="ANKYRIN"/>
</dbReference>
<feature type="compositionally biased region" description="Low complexity" evidence="8">
    <location>
        <begin position="7309"/>
        <end position="7320"/>
    </location>
</feature>
<dbReference type="PROSITE" id="PS51145">
    <property type="entry name" value="ZU5"/>
    <property type="match status" value="2"/>
</dbReference>
<feature type="repeat" description="ANK" evidence="7">
    <location>
        <begin position="275"/>
        <end position="307"/>
    </location>
</feature>
<dbReference type="InterPro" id="IPR002110">
    <property type="entry name" value="Ankyrin_rpt"/>
</dbReference>
<feature type="compositionally biased region" description="Polar residues" evidence="8">
    <location>
        <begin position="4278"/>
        <end position="4298"/>
    </location>
</feature>
<dbReference type="FunFam" id="2.60.220.30:FF:000002">
    <property type="entry name" value="Ankyrin-3 isoform 2"/>
    <property type="match status" value="1"/>
</dbReference>
<dbReference type="eggNOG" id="ENOG502S3CF">
    <property type="taxonomic scope" value="Eukaryota"/>
</dbReference>
<keyword evidence="6" id="KW-0472">Membrane</keyword>
<feature type="repeat" description="ANK" evidence="7">
    <location>
        <begin position="114"/>
        <end position="146"/>
    </location>
</feature>
<evidence type="ECO:0000259" key="9">
    <source>
        <dbReference type="PROSITE" id="PS51145"/>
    </source>
</evidence>
<dbReference type="FunFam" id="1.25.40.20:FF:000001">
    <property type="entry name" value="Ankyrin-2 isoform 2"/>
    <property type="match status" value="1"/>
</dbReference>
<feature type="region of interest" description="Disordered" evidence="8">
    <location>
        <begin position="3849"/>
        <end position="3875"/>
    </location>
</feature>
<feature type="repeat" description="ANK" evidence="7">
    <location>
        <begin position="81"/>
        <end position="113"/>
    </location>
</feature>
<evidence type="ECO:0000256" key="7">
    <source>
        <dbReference type="PROSITE-ProRule" id="PRU00023"/>
    </source>
</evidence>
<feature type="compositionally biased region" description="Low complexity" evidence="8">
    <location>
        <begin position="3312"/>
        <end position="3327"/>
    </location>
</feature>
<dbReference type="PROSITE" id="PS50297">
    <property type="entry name" value="ANK_REP_REGION"/>
    <property type="match status" value="21"/>
</dbReference>
<feature type="compositionally biased region" description="Low complexity" evidence="8">
    <location>
        <begin position="3862"/>
        <end position="3874"/>
    </location>
</feature>
<feature type="region of interest" description="Disordered" evidence="8">
    <location>
        <begin position="6404"/>
        <end position="6432"/>
    </location>
</feature>
<feature type="region of interest" description="Disordered" evidence="8">
    <location>
        <begin position="3299"/>
        <end position="3327"/>
    </location>
</feature>
<dbReference type="InterPro" id="IPR051165">
    <property type="entry name" value="Multifunctional_ANK_Repeat"/>
</dbReference>
<dbReference type="SMART" id="SM00218">
    <property type="entry name" value="ZU5"/>
    <property type="match status" value="1"/>
</dbReference>
<feature type="region of interest" description="Disordered" evidence="8">
    <location>
        <begin position="6876"/>
        <end position="6952"/>
    </location>
</feature>
<dbReference type="InParanoid" id="A0A0V1BSX3"/>
<feature type="compositionally biased region" description="Acidic residues" evidence="8">
    <location>
        <begin position="3669"/>
        <end position="3678"/>
    </location>
</feature>
<feature type="region of interest" description="Disordered" evidence="8">
    <location>
        <begin position="4278"/>
        <end position="4304"/>
    </location>
</feature>
<protein>
    <submittedName>
        <fullName evidence="10">Ankyrin-2</fullName>
    </submittedName>
</protein>
<feature type="region of interest" description="Disordered" evidence="8">
    <location>
        <begin position="5781"/>
        <end position="5807"/>
    </location>
</feature>
<feature type="repeat" description="ANK" evidence="7">
    <location>
        <begin position="209"/>
        <end position="241"/>
    </location>
</feature>
<feature type="domain" description="ZU5" evidence="9">
    <location>
        <begin position="973"/>
        <end position="1130"/>
    </location>
</feature>
<evidence type="ECO:0000256" key="2">
    <source>
        <dbReference type="ARBA" id="ARBA00004496"/>
    </source>
</evidence>
<dbReference type="STRING" id="6334.A0A0V1BSX3"/>
<dbReference type="FunFam" id="2.60.220.30:FF:000001">
    <property type="entry name" value="Ankyrin-3 isoform 2"/>
    <property type="match status" value="1"/>
</dbReference>
<feature type="compositionally biased region" description="Basic and acidic residues" evidence="8">
    <location>
        <begin position="3996"/>
        <end position="4013"/>
    </location>
</feature>
<feature type="repeat" description="ANK" evidence="7">
    <location>
        <begin position="704"/>
        <end position="736"/>
    </location>
</feature>
<evidence type="ECO:0000256" key="1">
    <source>
        <dbReference type="ARBA" id="ARBA00004370"/>
    </source>
</evidence>
<feature type="repeat" description="ANK" evidence="7">
    <location>
        <begin position="440"/>
        <end position="472"/>
    </location>
</feature>
<dbReference type="Pfam" id="PF00023">
    <property type="entry name" value="Ank"/>
    <property type="match status" value="1"/>
</dbReference>
<feature type="repeat" description="ANK" evidence="7">
    <location>
        <begin position="572"/>
        <end position="604"/>
    </location>
</feature>
<dbReference type="Pfam" id="PF00791">
    <property type="entry name" value="ZU5"/>
    <property type="match status" value="1"/>
</dbReference>
<feature type="compositionally biased region" description="Basic and acidic residues" evidence="8">
    <location>
        <begin position="6766"/>
        <end position="6781"/>
    </location>
</feature>
<keyword evidence="5 7" id="KW-0040">ANK repeat</keyword>
<proteinExistence type="predicted"/>
<dbReference type="FunFam" id="1.25.40.20:FF:000095">
    <property type="entry name" value="Ankyrin 2, isoform J"/>
    <property type="match status" value="1"/>
</dbReference>
<feature type="compositionally biased region" description="Basic and acidic residues" evidence="8">
    <location>
        <begin position="2069"/>
        <end position="2079"/>
    </location>
</feature>
<dbReference type="OrthoDB" id="20872at2759"/>
<feature type="domain" description="ZU5" evidence="9">
    <location>
        <begin position="1132"/>
        <end position="1274"/>
    </location>
</feature>
<dbReference type="PANTHER" id="PTHR24123:SF141">
    <property type="entry name" value="ANKYRIN 2, ISOFORM U"/>
    <property type="match status" value="1"/>
</dbReference>
<dbReference type="InterPro" id="IPR040745">
    <property type="entry name" value="Ankyrin_UPA"/>
</dbReference>
<dbReference type="FunFam" id="1.25.40.20:FF:000003">
    <property type="entry name" value="Ankyrin, isoform B"/>
    <property type="match status" value="1"/>
</dbReference>
<dbReference type="Gene3D" id="2.60.40.2660">
    <property type="match status" value="1"/>
</dbReference>
<feature type="repeat" description="ANK" evidence="7">
    <location>
        <begin position="374"/>
        <end position="406"/>
    </location>
</feature>
<feature type="compositionally biased region" description="Polar residues" evidence="8">
    <location>
        <begin position="6935"/>
        <end position="6952"/>
    </location>
</feature>
<feature type="compositionally biased region" description="Basic and acidic residues" evidence="8">
    <location>
        <begin position="5882"/>
        <end position="5897"/>
    </location>
</feature>
<feature type="repeat" description="ANK" evidence="7">
    <location>
        <begin position="737"/>
        <end position="769"/>
    </location>
</feature>
<reference evidence="10 11" key="1">
    <citation type="submission" date="2015-01" db="EMBL/GenBank/DDBJ databases">
        <title>Evolution of Trichinella species and genotypes.</title>
        <authorList>
            <person name="Korhonen P.K."/>
            <person name="Edoardo P."/>
            <person name="Giuseppe L.R."/>
            <person name="Gasser R.B."/>
        </authorList>
    </citation>
    <scope>NUCLEOTIDE SEQUENCE [LARGE SCALE GENOMIC DNA]</scope>
    <source>
        <strain evidence="10">ISS3</strain>
    </source>
</reference>
<feature type="region of interest" description="Disordered" evidence="8">
    <location>
        <begin position="7280"/>
        <end position="7328"/>
    </location>
</feature>
<feature type="region of interest" description="Disordered" evidence="8">
    <location>
        <begin position="3970"/>
        <end position="4025"/>
    </location>
</feature>
<dbReference type="PANTHER" id="PTHR24123">
    <property type="entry name" value="ANKYRIN REPEAT-CONTAINING"/>
    <property type="match status" value="1"/>
</dbReference>
<keyword evidence="11" id="KW-1185">Reference proteome</keyword>
<name>A0A0V1BSX3_TRISP</name>
<feature type="compositionally biased region" description="Polar residues" evidence="8">
    <location>
        <begin position="6973"/>
        <end position="6987"/>
    </location>
</feature>
<feature type="repeat" description="ANK" evidence="7">
    <location>
        <begin position="605"/>
        <end position="637"/>
    </location>
</feature>
<keyword evidence="3" id="KW-0963">Cytoplasm</keyword>
<dbReference type="Pfam" id="PF12796">
    <property type="entry name" value="Ank_2"/>
    <property type="match status" value="7"/>
</dbReference>
<evidence type="ECO:0000256" key="6">
    <source>
        <dbReference type="ARBA" id="ARBA00023136"/>
    </source>
</evidence>
<sequence>MVTNLPDVTRTSADESSASFLRAARAGNLPELLDLLKAGTNINTCNANGLNALHIASKEGHADVVAELLARGADVDAATKKGNTALHIASLAGQLPVVTLLVEHNANVNVQSQDGFTPLYMAAQENHDRVVTFLLQHGANQSLATEEGFTPLAVALQQGHDRVVAILLENDTRGRVRLPALHIAAKKDDTKAAALLLQSDHNPDVTSKSGFTPLHIAAHYGNENMAKLLLEKGANVNFLARHNITPLHVASKWGRANLVSLLLAHGAVIDCRTKDLLTPLHCAARSGHEQIVDLLLEKGAPISAKSKNGLAPLHNAAQGDHADTARILLYHRAPVDEVTVDYLTALHIAAHYGHVRTAKLLLDRNADPNARALNGFTPLHVACKKNRIKVVELLLKYQAALQATTESGLTPLHVAAFMGCMNIVVYLIQHGARPDDTTVHGETPLHLAARAYQTDVVRILLRNGATVDAAAREGQTPLHIASRLGNTDIVMLLLQHGAKVDATARDNYTPLHIAAKEGHEDVVTILLDHNASCDLKTGKGYLPIHLASKYGNLSVVQALLEKGAEVDAQGKNQVTPLHVAAHYNHQQVALQLLEHNASPLAAAKNGFTPLHIVAKKNQMDIAPVLLEYHADVDAESKAGFTPLHLASENGHVEMAAFLIENGSNVNAQAKNGLTPMHMCAQNDHVEVAQLLKDSGAELNLQTKSGYTPLHVACHFGQINMVRFLLENGADLNIATLLGYTPLHQAAQQGHGIIVKMLIDYGASPNALTSTGQTPLAIAQKLGYVSVVETLRTVTETTIITETTTITEERYKVQSPETMQETFISESEDEGDETLNTNELDNLLNRGALSTLSNLHVNSGTLLMDTATSGQLAYSPSAMSNDFDSGLLKRRPAGDGISHLRYTDDAAMVGSTSFENEIHRNIDLQEDLLPMDKSMEAEQLQLENLIKKVQQQPFTPSSTDYGFDIHLAPDNIFFLVSFLVDARGGAMRGCRHSGVRVIIPPRKAPMPMRITCRYLRREKLIHPPPLNEGEALASRILEMGPAGAKFLGPVIIEVPHFASLRGREREIVILRSENGEHWKEHSLEATEDAVQEVLNESFDPEELSQLDDLNTTRITRILSSDFPQYFALVTRIRQEVHAVGPEGGMIASTVVPQVQALFPEGALTKTIKVSLQAHGIPQDLVTKLHGNRVAVSPIVTVEPRRRKFHKPITLCIPLPQSTNKGMITQYSAQTGQDPPTLRLLCSITGGTAAAKWEDITGTTQLTFSNDNVSFTTTVSARFWLMDCQTPRESARMAQEIYNEGIVVPYMAKFIVFARRPHPNEGQLRLFCVTDDKEDKTLERQEHYKEIAKSRDVEVLASRFQHLEFAGNLIPVTKSGEQLSLRFIPFQENRLMFLMKLRDFDDPDASATGRLAIMREPKQRAEALPPQHPICTLAITLPAYSATSGSDTLIAQHEQKVLQLAEAVEKPNVYTASRDSDTMYNGVAFRRIEVPVSYANVEQHTNGIMSTHYKFYFFRNCDELNLVILEPKIDQSRVVEEEVVISPTRFGEISLVEQPQRQLRKASDHLEEVTGVGFAQSPPLSEIAVAQMKEPVAVDAATPPVIDDLSGIDGRSVITHMPDSLGSSVGSSEQSDDTIICRPEADDTDAVIRAVNKAYPVYAGDRLLYDEQPAISLPPKDLRLDLKGNQSFEVTNVHSVSEPCPIRVLLGGRKPDDRLSAESETTSTYESCAAEPMTVDKLAYDRGSSGLSPLQAEEWVSVATSQSSSPTTALLSDREPPFSRAEITASDISLPYQTTASLIVDDVQQRQQPSLLPTKHELERMSQTKSDAISVSSVGRLAYRDDGIEPEPDLNEPVSYLDQYASYEENARNLSSDVKTPTVSKRASLPREEKLLFKDSNLEDLETVDPSLSYMEQYHKYELSTVARDSLSSRPVTSSLPVAAAEATGSLFYKDSCLEEEDHVEPGISYLEQYKQHEARTTAVRQLEPSSSLTYEDSDLQVPDHADTSALNLEHSEQLEATREYPVTKLKPILSEGGTLPIKEGTLVYEGSFEEGKQELEKPNAQLIASLSSLKESDNYQKPDTDSSLTRAPRLSHETRTTTGPLIYQETSLEPVLQTDPNLSYLDEYHRYESSLKEKRSPSLLSEEKTSSSAQKLTMDTSSLVYQDSSVEQLQQTDPNLSYLEEYNQHEKSLKKAGPFQHMMSSSGMVKKWTSFSSEADTPGSLTYRDDSLETVERIEPVVSYLEEYRQHEVVCDKPESSSFSSVTDKSPSSAENENAHITPLVYRESCLEATEEQPDLSVSYLEQYHQYEQSLTGGPSVKADAKRMPIHSGEREIPGSLTYRDDSLETVERIEPVVSYLEEYRQHEVVCDKPESSSFSSVTDKSPSSTENENALITPLVYRESCLEATEEQPDLNVSYLEQYHQYEQSLTGDPSVKADAKRMSIHSGEGEIPGSLTYEGDHLEPVDQIEPIVSYLEEYHKHESMGAKTVPPLSSTSTSSNEQSVLPAGQLVYQESCLEATDKQPDLSVSYLEQYDQFEKSLKGRSVPAMSAFAKKSPSLSSECEVPGSLIYQESSVESVDRTDPMVSSYLDEYCLYENASKQVPLAASSNIQKSLVEKDAVHTGPLFYQESVLEPVEQQQHDQRMSILEQYDDYELSLKPAGETTARVVTERSASLHEEDAKIDPLSHKESSLEPVDVSCSALGYHVSQDDESQDNLKKDVPMGDAPAVASKLPSSGEIAHLAYEDNECLQPMEITDPNLSYLEQYEEYESSTVKVIPAAAEVGKLSSFDKDVVAAGLLTFEEDGLEPMVQMDPTVSYLVEYEQFEKNLKGGGSSAERAFVKLPSFEREIVLAEPLSYRYSSLEQVDSAEPNVSYLEQYREYEKSLKKKDIPFVSTFAHSASFSQGVPSSPSSSLTYHDSGLDESERCFVEGDVVEGLELYEKEVETSSSVVKPSDSNDDTAQFGSLSYKEDGGLQDVDKVDPHVSYLEQYRQYESSMITSRAGTDHTATAQLNVTAPSASLVYKESSLVEPDQTSSADVNIRQYQQKHDLLPEELDRFPRQLMDSSIQPTKPFSSALTYNDPGLEETADTDMALSYLKQYDEHEASLKKDDVILQRAAEDRFDSSSALVYKDSGLEKVAQPVEGDVSYLELYEQHEANLKKKGSDGVAQLHGDEDVIPVEALVYNDSGLDEVVADQNVSYLDQYQQEVPSGKKSSSIKVLLDLWNTTTKAVSSGYSSAGQADAEAKVPATDVLLSKTSESSVEEVIPSSSCLTYKDSSLDEMENVDPGTSYMEQYHQYEASSLKKPGTKSPPVSREIPTSSSSISYQESNVEKSNLTEDVKPFAAADSLSPGVIVVEEDSPGRDVSLSYTPSSLDEVTEGVVSMEPSVSSAITDRRVSYETVPVGQQRTAAVVLDKPGELIYRDSGVNEFEADNGDASDGHRSSTQVVRRVVHFVEPGGRGRTDSDLPDLISTHSDVWIQEGGRLLENVNEVTLNVEVRRGQDSGEFVITMPERKPLPWEMEPLKPEHQTVQDKKEQDNEKNRVSSSAENELRSVSERLEVEHLNAAGVGDTAQHGQCSLHEPCAAGAVEICHEYEQRSSHLIRQQPLEEKSCPPMANFELIITSSPLLRASISEPLLERSPEFFVPASAVRHFEAEYWSGEHDERGWSSSEDDDRDDFEQSSSGDGKFQLLVASSEMDDDNEQQPPYVHRCTPSGAVVQGLFNGWPVLGELTTRLRPYDSGRFVEPGFSEKLYEAEHWSGQHGECLSDDEPRDVDQRAIVVQQGLFAGVPVIHCCLPTVSLSNFIDTEDYSRNTDVETSQETETLEEGYVEDGHLVSTKKIMRVVTTTRTLSEGPDGKPIQKTVTTTQTFGDTPTGEPIVEEISSSPGTATTGTSGQPLIRLKVDDAVFNGVLDKNAHIQLSPAAPAAGGGGGGENLYAAGPVGLVSQCRVMFEKKLPSSASMLHQLPLDLPEMSPVEDNPPQVSQPSRELVGTSPSEERSPLSEGHLSERVEQEQEESEEDGVSVRDRIKHFEQWDMEMQRKKFGFPERVGSTLMRVSQSSTKGADARLPQQPNLDGHILAAHVVEDQIRQSFPSEIHLVESAPVSGSVSQCCELLTVQKPELPDTEVLRDLSTKPTSTNASPDLPVSFADQQLYVPDVGEQIPSLIDADDKPQTVELHFESNATALSEITVDQPSDVGRDGRADWEQQLLRVVAENEAIAQVQQARGGRMQLQTEPLKQQEITRVAADAVELPTRSDSLSSAEQVLKLFGLDEQHMPEQSQWHTASTLQEATDSQFSEAKKPVSVRTEQRFDQFLEENASTEIEQFEKGVREEEVHKQSEQERYTSVVESAAAAESVRAVYEKSQSVVGRPVVSDVVGPSLDNLKTTAILSADDTVRTVHQETGKMTPAADELEIRYCTELYDLCEQADAVPVESFVEHRLLDYQRASLELIPEAHAQKTEEWTAEAGLPVSEPVVAFQDLPPTAQGFQTDDHRTVIVMTPSLGVEEPVLSVSDTAVLHPDDEKHHVRVVEQCSLVLATEDVPVTECTDQVQHEWSNSIVTTDQSTSVVCKSEIVDLEDKLRSTGKTDMQKMETSNGEHDVAHMSAVVDDVSYSEMELEKKSAESVVGECDSGQRQSQTDQQLTRPGIAGEEEVHQSTPLLSTFFARDTVDDVEKLVESPDGLTGSKASMELILKPGDNVKTSGTDKSWICGKMMKSKHEDSLDLIFASVEAVDDAEIEMKDKFIEKKLQEEQEQIAAAPVAEQAALDESYLIYSSVGVISGLQQHRRVATQFECGSLVPVYSYSNVIDGLFKPMNVCQRSNTAATEQSDSGGLGDSAVGKIDAESSTPISATCYDDSRAGYVPFRRDELLTDEDRPVDDDDEETVFCEVPPVSRPYFEEAHDRRQIPGHLITDSAILLHRIHDISEGMLSPDEHFAPAVLMERTFMLSPIEGSPITPTAVGEGVSPFDHGQDHKTIIKEEDESALVGGSFMSTGSYEDSSRLAEESEGQAHGIYETCKIGASQSGDYRTAEASPTLTERSWRGSLLAEEEEEDNGEKQKEKLDVVGAPASATLVVDDDAPARSGTSDMEFHVQRSYFQRIGSAGSLSPEPGADAELVVDTEPFSPEPTTDGVELSADVIQSTVNNLAHRSTEDYEHHPDPETALPAMEVLELKKDGDESLLISSTTYKTDDNYVETFTIGARPISVEFYKDTTVSSKVEQSDDADVETAFVRAVGHSHRGSQDTLRSVHETVINEPAGFAEYGIASGIPVDSSRLQTSAVEPSPEVKFTQKMKGMFSGMFGGLSSKKVAVVEAVQQRSESAEQISRSIVALDESGASVPVDEHIQSLIRVHSDGLLTMLEQRSQEEALKRHAASTLGVEQISAERSLAGPLMHSSADATEEGGGNAPSDVAVSALTKAELASSFGSQISIAESGWMKTTYRVVVERKSSGVDSGADNDDAQKLDDASVELHGNLPSPTGEEDVPEKVQLLSELDFLSEQEEPLNDGAVVAVPAPEICVTRASLISGSPDTDDIYECDAAETSDAFFDNFVERSTAEIDLSEISQPPGEESSSRIIHFNEHPEPSSLEVDSFEFSADTESDVIPAVEPEASLAEQLVDDVLAEAFAISHQAERDSRILLDSLSTSGEQQQTDKYSTYDNEDKLLSTPSDVEHFSIPEELSPLCMTDQTGFVESTAEQQRMEMDEHEVSLPEVEASAASADPCDTALSALSQFVEFERVTRAVISDIGLEESFVDKQAQPLAEEEQSDSGPFPLEEVHQQPAVDASMTTGSGDTLPVQPVAPQPHDSMLEEEGNLQNQLVEKAILDSLPFYSYADVHAGALPDIEQRISDSTRKEGSGTSTLPGEFAFVAPVASLKLNAVADESKPEQKPEAERTEHEADDDEHFEALSETDTPMSSAFSVGAGAVFYPTEDSSGSVDVEVSAAASVLSEVHEQCLTAPSDHADKLDAADPVAAQSVSATDLLSVEERGEGVEDGGVFSKIALDEHCCASSTAAREGVAPSAEMVAGGELITKQRGGIGDDHSFSIGHQPQLESAVADEATTDRSTESQSTVPLKQTEEEEEKNVDENCILSAHRDSAAALITDVLKVAVEEVREAEHALNIEAVCAEDVSSKMLSPGEEFSRSESFTGTVDDQEISAVEHEPLFEQPILHLLQQHHEGHDDKSASDATEECAFHTGHTAVDFPESSAVATSAEKPMSSDFSIHSDLLSSETTPADFQLHPGATDRIDDIDAQQHCKDTVVERTVEKLSLNDDAECGIDAGDRNFVSEIDSSAVCDAADVNVGSNAFVSLRYDDGSGLDEDSVCAARLTFTSEGNARTADMESCQFSSDSLVDQEQKQVLDSFSPSVDDISEGKAVDLNLTVSNLDQADDFLCKKSVVDDDEAPVGWHAFPNEKHEISSAMTGNKDDDDDDIQRRLGTQQDAVAGQLSISAEEAGAGGANAGTSSVHSFADTADIGKLVNIEDVADSVGHSQLSVASTICENAEVGKTPIQDEFKVQTEGDELEIRCAEQFVIDGKQDSSDAQTLVHVDDPLVSIVHHELIGRQASSEAVVQHSSGEMVSVAVSPSKEHSDAVQSIREEDDYDQEWVFVESPDENAELAETELVEAKVGSPYPVWETPIECLKWSGDQIKEIPPEQVVQVDQSPSNESETVSDQPVLASVGSFQMSSPEVDEVEPACLDSEMVYTLDDGLIAEVANGQQQSTCPVPVRPDDLLLTSVCSEDSIEASAPFVAEKHEVEEQQSQESPVKSEEQSPDMELRTVAEAEVSEEEAVGSPWKRPATVRSSKHSSMDNVSETSSLLEFERFERELMMNIKMGDSSVSSSETEALNLPLANKRSSNGSVSSLAEFERLERECEESSAQLTMMGTSEKCAQGTTAEGGGESSLMMTLSDIKEESDSEDVQSVSEPERDSFATVVEQQVESGRTTPTVGEQQQQQIMFTTSMDSLEGYAMRMSKQQAQAQDTNLSRSDSLEPEQDSNLLQSGPKIAAESIMFSSDKDSLIASTVSEMSTDETDNADGLQEQPGEGRALLSCDTIGTFQEYGDEELLAERDSLCGDLEESTIVVDEQQHQQPDADPDTPVDERRSFVTDCFSGSRSFGGTAVGSGNAATGAGGDGDFVTSLTRFETRRPLVDGSYEVITRTVSTRETDPVNSRIRFTGSESIESLTNAMLSRSGSFEQFTSTDEQGNVTTTVVRRVSGGGPLISNLRAGEHDETGSHSIQSGVRSSESEWVWQDSGPHTTLVMRRDHAALALQHHTYYQQQQQQLQQHPQLQQQQSSGVTGVRLERKLSDQSPDSDGSGDSLEMYHSNA</sequence>
<feature type="repeat" description="ANK" evidence="7">
    <location>
        <begin position="242"/>
        <end position="274"/>
    </location>
</feature>
<dbReference type="SUPFAM" id="SSF48403">
    <property type="entry name" value="Ankyrin repeat"/>
    <property type="match status" value="3"/>
</dbReference>
<feature type="repeat" description="ANK" evidence="7">
    <location>
        <begin position="407"/>
        <end position="439"/>
    </location>
</feature>
<organism evidence="10 11">
    <name type="scientific">Trichinella spiralis</name>
    <name type="common">Trichina worm</name>
    <dbReference type="NCBI Taxonomy" id="6334"/>
    <lineage>
        <taxon>Eukaryota</taxon>
        <taxon>Metazoa</taxon>
        <taxon>Ecdysozoa</taxon>
        <taxon>Nematoda</taxon>
        <taxon>Enoplea</taxon>
        <taxon>Dorylaimia</taxon>
        <taxon>Trichinellida</taxon>
        <taxon>Trichinellidae</taxon>
        <taxon>Trichinella</taxon>
    </lineage>
</organism>
<dbReference type="Pfam" id="PF13637">
    <property type="entry name" value="Ank_4"/>
    <property type="match status" value="3"/>
</dbReference>
<feature type="repeat" description="ANK" evidence="7">
    <location>
        <begin position="147"/>
        <end position="170"/>
    </location>
</feature>
<feature type="region of interest" description="Disordered" evidence="8">
    <location>
        <begin position="3660"/>
        <end position="3683"/>
    </location>
</feature>
<dbReference type="InterPro" id="IPR036770">
    <property type="entry name" value="Ankyrin_rpt-contain_sf"/>
</dbReference>
<feature type="region of interest" description="Disordered" evidence="8">
    <location>
        <begin position="5025"/>
        <end position="5061"/>
    </location>
</feature>
<feature type="region of interest" description="Disordered" evidence="8">
    <location>
        <begin position="7219"/>
        <end position="7249"/>
    </location>
</feature>
<evidence type="ECO:0000256" key="3">
    <source>
        <dbReference type="ARBA" id="ARBA00022490"/>
    </source>
</evidence>
<feature type="compositionally biased region" description="Polar residues" evidence="8">
    <location>
        <begin position="7235"/>
        <end position="7244"/>
    </location>
</feature>
<feature type="compositionally biased region" description="Basic and acidic residues" evidence="8">
    <location>
        <begin position="2130"/>
        <end position="2144"/>
    </location>
</feature>
<feature type="repeat" description="ANK" evidence="7">
    <location>
        <begin position="341"/>
        <end position="373"/>
    </location>
</feature>
<feature type="compositionally biased region" description="Basic and acidic residues" evidence="8">
    <location>
        <begin position="3516"/>
        <end position="3541"/>
    </location>
</feature>
<feature type="repeat" description="ANK" evidence="7">
    <location>
        <begin position="506"/>
        <end position="538"/>
    </location>
</feature>
<feature type="region of interest" description="Disordered" evidence="8">
    <location>
        <begin position="6054"/>
        <end position="6085"/>
    </location>
</feature>
<feature type="repeat" description="ANK" evidence="7">
    <location>
        <begin position="671"/>
        <end position="703"/>
    </location>
</feature>
<feature type="region of interest" description="Disordered" evidence="8">
    <location>
        <begin position="2067"/>
        <end position="2088"/>
    </location>
</feature>